<dbReference type="Proteomes" id="UP000226192">
    <property type="component" value="Unassembled WGS sequence"/>
</dbReference>
<reference evidence="1 2" key="1">
    <citation type="submission" date="2017-06" db="EMBL/GenBank/DDBJ databases">
        <title>Ant-infecting Ophiocordyceps genomes reveal a high diversity of potential behavioral manipulation genes and a possible major role for enterotoxins.</title>
        <authorList>
            <person name="De Bekker C."/>
            <person name="Evans H.C."/>
            <person name="Brachmann A."/>
            <person name="Hughes D.P."/>
        </authorList>
    </citation>
    <scope>NUCLEOTIDE SEQUENCE [LARGE SCALE GENOMIC DNA]</scope>
    <source>
        <strain evidence="1 2">Map64</strain>
    </source>
</reference>
<sequence length="122" mass="13813">MEQAKGKKLQSQVQWRLQNKCRWRKGHVERSLEIKVGFEWWHAISGGIGRVRQLVSDALGRHAAHFWRVANPVEKRALGTVGCVMACGRQHGPRDSGEVLVMSRQRRGFNSIHIDTHTGPAP</sequence>
<comment type="caution">
    <text evidence="1">The sequence shown here is derived from an EMBL/GenBank/DDBJ whole genome shotgun (WGS) entry which is preliminary data.</text>
</comment>
<accession>A0A2C5XPC2</accession>
<name>A0A2C5XPC2_9HYPO</name>
<evidence type="ECO:0000313" key="2">
    <source>
        <dbReference type="Proteomes" id="UP000226192"/>
    </source>
</evidence>
<dbReference type="EMBL" id="NJET01000239">
    <property type="protein sequence ID" value="PHH59115.1"/>
    <property type="molecule type" value="Genomic_DNA"/>
</dbReference>
<protein>
    <submittedName>
        <fullName evidence="1">Uncharacterized protein</fullName>
    </submittedName>
</protein>
<gene>
    <name evidence="1" type="ORF">CDD81_3723</name>
</gene>
<keyword evidence="2" id="KW-1185">Reference proteome</keyword>
<organism evidence="1 2">
    <name type="scientific">Ophiocordyceps australis</name>
    <dbReference type="NCBI Taxonomy" id="1399860"/>
    <lineage>
        <taxon>Eukaryota</taxon>
        <taxon>Fungi</taxon>
        <taxon>Dikarya</taxon>
        <taxon>Ascomycota</taxon>
        <taxon>Pezizomycotina</taxon>
        <taxon>Sordariomycetes</taxon>
        <taxon>Hypocreomycetidae</taxon>
        <taxon>Hypocreales</taxon>
        <taxon>Ophiocordycipitaceae</taxon>
        <taxon>Ophiocordyceps</taxon>
    </lineage>
</organism>
<proteinExistence type="predicted"/>
<dbReference type="AlphaFoldDB" id="A0A2C5XPC2"/>
<evidence type="ECO:0000313" key="1">
    <source>
        <dbReference type="EMBL" id="PHH59115.1"/>
    </source>
</evidence>